<keyword evidence="4 5" id="KW-0457">Lysine biosynthesis</keyword>
<dbReference type="SUPFAM" id="SSF53187">
    <property type="entry name" value="Zn-dependent exopeptidases"/>
    <property type="match status" value="1"/>
</dbReference>
<dbReference type="GO" id="GO:0019877">
    <property type="term" value="P:diaminopimelate biosynthetic process"/>
    <property type="evidence" value="ECO:0007669"/>
    <property type="project" value="UniProtKB-UniRule"/>
</dbReference>
<keyword evidence="6" id="KW-0479">Metal-binding</keyword>
<keyword evidence="9" id="KW-1185">Reference proteome</keyword>
<dbReference type="EMBL" id="CP012033">
    <property type="protein sequence ID" value="AKP63594.1"/>
    <property type="molecule type" value="Genomic_DNA"/>
</dbReference>
<dbReference type="AlphaFoldDB" id="A0AAC8UTU8"/>
<dbReference type="RefSeq" id="WP_048731994.1">
    <property type="nucleotide sequence ID" value="NZ_CP012033.1"/>
</dbReference>
<keyword evidence="1 5" id="KW-0028">Amino-acid biosynthesis</keyword>
<dbReference type="PANTHER" id="PTHR11014:SF98">
    <property type="entry name" value="N-ACETYLDIAMINOPIMELATE DEACETYLASE"/>
    <property type="match status" value="1"/>
</dbReference>
<feature type="binding site" evidence="6">
    <location>
        <position position="100"/>
    </location>
    <ligand>
        <name>Mn(2+)</name>
        <dbReference type="ChEBI" id="CHEBI:29035"/>
        <label>2</label>
    </ligand>
</feature>
<feature type="active site" description="Proton acceptor" evidence="5">
    <location>
        <position position="132"/>
    </location>
</feature>
<feature type="domain" description="Peptidase M20 dimerisation" evidence="7">
    <location>
        <begin position="180"/>
        <end position="277"/>
    </location>
</feature>
<evidence type="ECO:0000256" key="5">
    <source>
        <dbReference type="HAMAP-Rule" id="MF_01692"/>
    </source>
</evidence>
<reference evidence="8 9" key="1">
    <citation type="submission" date="2015-07" db="EMBL/GenBank/DDBJ databases">
        <title>Lactobacillus korensis/26-25/ whole genome sequencing.</title>
        <authorList>
            <person name="Kim M.K."/>
            <person name="Im W.-T."/>
            <person name="Srinivasan S."/>
            <person name="Lee J.-J."/>
        </authorList>
    </citation>
    <scope>NUCLEOTIDE SEQUENCE [LARGE SCALE GENOMIC DNA]</scope>
    <source>
        <strain evidence="8 9">26-25</strain>
    </source>
</reference>
<dbReference type="Proteomes" id="UP000036000">
    <property type="component" value="Chromosome"/>
</dbReference>
<comment type="cofactor">
    <cofactor evidence="6">
        <name>Mn(2+)</name>
        <dbReference type="ChEBI" id="CHEBI:29035"/>
    </cofactor>
    <text evidence="6">The Mn(2+) ion enhances activity.</text>
</comment>
<dbReference type="InterPro" id="IPR017439">
    <property type="entry name" value="Amidohydrolase"/>
</dbReference>
<feature type="active site" evidence="5">
    <location>
        <position position="73"/>
    </location>
</feature>
<dbReference type="PIRSF" id="PIRSF005962">
    <property type="entry name" value="Pept_M20D_amidohydro"/>
    <property type="match status" value="1"/>
</dbReference>
<keyword evidence="2 5" id="KW-0378">Hydrolase</keyword>
<comment type="function">
    <text evidence="5">Catalyzes the conversion of N-acetyl-diaminopimelate to diaminopimelate and acetate.</text>
</comment>
<dbReference type="NCBIfam" id="TIGR01891">
    <property type="entry name" value="amidohydrolases"/>
    <property type="match status" value="1"/>
</dbReference>
<organism evidence="8 9">
    <name type="scientific">Levilactobacillus koreensis</name>
    <dbReference type="NCBI Taxonomy" id="637971"/>
    <lineage>
        <taxon>Bacteria</taxon>
        <taxon>Bacillati</taxon>
        <taxon>Bacillota</taxon>
        <taxon>Bacilli</taxon>
        <taxon>Lactobacillales</taxon>
        <taxon>Lactobacillaceae</taxon>
        <taxon>Levilactobacillus</taxon>
    </lineage>
</organism>
<dbReference type="HAMAP" id="MF_01692">
    <property type="entry name" value="DapEL"/>
    <property type="match status" value="1"/>
</dbReference>
<dbReference type="GO" id="GO:0046872">
    <property type="term" value="F:metal ion binding"/>
    <property type="evidence" value="ECO:0007669"/>
    <property type="project" value="UniProtKB-KW"/>
</dbReference>
<dbReference type="EC" id="3.5.1.47" evidence="5"/>
<dbReference type="Gene3D" id="3.40.630.10">
    <property type="entry name" value="Zn peptidases"/>
    <property type="match status" value="1"/>
</dbReference>
<protein>
    <recommendedName>
        <fullName evidence="5">N-acetyldiaminopimelate deacetylase</fullName>
        <ecNumber evidence="5">3.5.1.47</ecNumber>
    </recommendedName>
</protein>
<accession>A0AAC8UTU8</accession>
<dbReference type="Gene3D" id="3.30.70.360">
    <property type="match status" value="1"/>
</dbReference>
<sequence length="380" mass="41632">MLTEAQLIQIRRHLHQIPELALQEIKTQAYLQRVIATLPQTYLTIKTSPKLPTALLVRVAGQHPQRTIGYRTDIDALPVDEHNELSFKSTHPGVMHACGHDIHMTVALGVLSYFAEQQPRDDLVFFFQPAEESESGGKLAYDRGLLTGEFRPDEFYGLHDNPDLPTGTIGCRLGTLFAGTSEVNVTIHGTSGHAAFPQKANDAIVIAASLVMQLQTIVARNVDPTACGVLTIGKLTAGTIRNVIAGEARLEGTIRGLTQEMISFIQRRVREIVAGVALTYHAQIDVTFNQGGYYPVENDPTLTANFIRYMRAADVDFQTTPPAMTGEDFGYLLSKIPGTMFWLGVDSPGGLHAANFQPNEAAIFKGVTAIRGFLCDRMTQ</sequence>
<dbReference type="KEGG" id="lko:ABN16_00270"/>
<feature type="binding site" evidence="6">
    <location>
        <position position="159"/>
    </location>
    <ligand>
        <name>Mn(2+)</name>
        <dbReference type="ChEBI" id="CHEBI:29035"/>
        <label>2</label>
    </ligand>
</feature>
<dbReference type="SUPFAM" id="SSF55031">
    <property type="entry name" value="Bacterial exopeptidase dimerisation domain"/>
    <property type="match status" value="1"/>
</dbReference>
<evidence type="ECO:0000256" key="6">
    <source>
        <dbReference type="PIRSR" id="PIRSR005962-1"/>
    </source>
</evidence>
<feature type="binding site" evidence="6">
    <location>
        <position position="352"/>
    </location>
    <ligand>
        <name>Mn(2+)</name>
        <dbReference type="ChEBI" id="CHEBI:29035"/>
        <label>2</label>
    </ligand>
</feature>
<evidence type="ECO:0000256" key="3">
    <source>
        <dbReference type="ARBA" id="ARBA00022915"/>
    </source>
</evidence>
<evidence type="ECO:0000259" key="7">
    <source>
        <dbReference type="Pfam" id="PF07687"/>
    </source>
</evidence>
<dbReference type="GO" id="GO:0009089">
    <property type="term" value="P:lysine biosynthetic process via diaminopimelate"/>
    <property type="evidence" value="ECO:0007669"/>
    <property type="project" value="UniProtKB-UniRule"/>
</dbReference>
<comment type="pathway">
    <text evidence="5">Amino-acid biosynthesis; L-lysine biosynthesis via DAP pathway; LL-2,6-diaminopimelate from (S)-tetrahydrodipicolinate (acetylase route): step 3/3.</text>
</comment>
<dbReference type="Pfam" id="PF01546">
    <property type="entry name" value="Peptidase_M20"/>
    <property type="match status" value="1"/>
</dbReference>
<evidence type="ECO:0000256" key="4">
    <source>
        <dbReference type="ARBA" id="ARBA00023154"/>
    </source>
</evidence>
<comment type="catalytic activity">
    <reaction evidence="5">
        <text>N-acetyl-(2S,6S)-2,6-diaminopimelate + H2O = (2S,6S)-2,6-diaminopimelate + acetate</text>
        <dbReference type="Rhea" id="RHEA:20405"/>
        <dbReference type="ChEBI" id="CHEBI:15377"/>
        <dbReference type="ChEBI" id="CHEBI:30089"/>
        <dbReference type="ChEBI" id="CHEBI:57609"/>
        <dbReference type="ChEBI" id="CHEBI:58767"/>
        <dbReference type="EC" id="3.5.1.47"/>
    </reaction>
</comment>
<name>A0AAC8UTU8_9LACO</name>
<dbReference type="PANTHER" id="PTHR11014">
    <property type="entry name" value="PEPTIDASE M20 FAMILY MEMBER"/>
    <property type="match status" value="1"/>
</dbReference>
<dbReference type="CDD" id="cd05670">
    <property type="entry name" value="M20_Acy1_YkuR-like"/>
    <property type="match status" value="1"/>
</dbReference>
<evidence type="ECO:0000313" key="8">
    <source>
        <dbReference type="EMBL" id="AKP63594.1"/>
    </source>
</evidence>
<feature type="binding site" evidence="6">
    <location>
        <position position="132"/>
    </location>
    <ligand>
        <name>Mn(2+)</name>
        <dbReference type="ChEBI" id="CHEBI:29035"/>
        <label>2</label>
    </ligand>
</feature>
<dbReference type="Pfam" id="PF07687">
    <property type="entry name" value="M20_dimer"/>
    <property type="match status" value="1"/>
</dbReference>
<dbReference type="InterPro" id="IPR002933">
    <property type="entry name" value="Peptidase_M20"/>
</dbReference>
<keyword evidence="3 5" id="KW-0220">Diaminopimelate biosynthesis</keyword>
<comment type="similarity">
    <text evidence="5">Belongs to the peptidase M20A family. N-acetyldiaminopimelate deacetylase subfamily.</text>
</comment>
<dbReference type="InterPro" id="IPR023905">
    <property type="entry name" value="AcetylDAP_deacetylase"/>
</dbReference>
<dbReference type="FunFam" id="3.30.70.360:FF:000001">
    <property type="entry name" value="N-acetyldiaminopimelate deacetylase"/>
    <property type="match status" value="1"/>
</dbReference>
<dbReference type="GO" id="GO:0050118">
    <property type="term" value="F:N-acetyldiaminopimelate deacetylase activity"/>
    <property type="evidence" value="ECO:0007669"/>
    <property type="project" value="UniProtKB-UniRule"/>
</dbReference>
<dbReference type="InterPro" id="IPR036264">
    <property type="entry name" value="Bact_exopeptidase_dim_dom"/>
</dbReference>
<feature type="binding site" evidence="6">
    <location>
        <position position="98"/>
    </location>
    <ligand>
        <name>Mn(2+)</name>
        <dbReference type="ChEBI" id="CHEBI:29035"/>
        <label>2</label>
    </ligand>
</feature>
<gene>
    <name evidence="8" type="ORF">ABN16_00270</name>
</gene>
<evidence type="ECO:0000313" key="9">
    <source>
        <dbReference type="Proteomes" id="UP000036000"/>
    </source>
</evidence>
<evidence type="ECO:0000256" key="1">
    <source>
        <dbReference type="ARBA" id="ARBA00022605"/>
    </source>
</evidence>
<keyword evidence="6" id="KW-0464">Manganese</keyword>
<dbReference type="InterPro" id="IPR011650">
    <property type="entry name" value="Peptidase_M20_dimer"/>
</dbReference>
<proteinExistence type="inferred from homology"/>
<evidence type="ECO:0000256" key="2">
    <source>
        <dbReference type="ARBA" id="ARBA00022801"/>
    </source>
</evidence>